<feature type="domain" description="FAD dependent oxidoreductase" evidence="2">
    <location>
        <begin position="2"/>
        <end position="392"/>
    </location>
</feature>
<dbReference type="GO" id="GO:0016491">
    <property type="term" value="F:oxidoreductase activity"/>
    <property type="evidence" value="ECO:0007669"/>
    <property type="project" value="UniProtKB-KW"/>
</dbReference>
<keyword evidence="4" id="KW-1185">Reference proteome</keyword>
<evidence type="ECO:0000313" key="3">
    <source>
        <dbReference type="EMBL" id="MDQ0515977.1"/>
    </source>
</evidence>
<dbReference type="InterPro" id="IPR036188">
    <property type="entry name" value="FAD/NAD-bd_sf"/>
</dbReference>
<dbReference type="EMBL" id="JAUSWJ010000001">
    <property type="protein sequence ID" value="MDQ0515977.1"/>
    <property type="molecule type" value="Genomic_DNA"/>
</dbReference>
<reference evidence="3 4" key="1">
    <citation type="submission" date="2023-07" db="EMBL/GenBank/DDBJ databases">
        <title>Genomic Encyclopedia of Type Strains, Phase IV (KMG-IV): sequencing the most valuable type-strain genomes for metagenomic binning, comparative biology and taxonomic classification.</title>
        <authorList>
            <person name="Goeker M."/>
        </authorList>
    </citation>
    <scope>NUCLEOTIDE SEQUENCE [LARGE SCALE GENOMIC DNA]</scope>
    <source>
        <strain evidence="3 4">B1-1</strain>
    </source>
</reference>
<proteinExistence type="predicted"/>
<evidence type="ECO:0000259" key="2">
    <source>
        <dbReference type="Pfam" id="PF01266"/>
    </source>
</evidence>
<dbReference type="Pfam" id="PF01266">
    <property type="entry name" value="DAO"/>
    <property type="match status" value="1"/>
</dbReference>
<dbReference type="Proteomes" id="UP001223743">
    <property type="component" value="Unassembled WGS sequence"/>
</dbReference>
<accession>A0ABU0M4T9</accession>
<protein>
    <submittedName>
        <fullName evidence="3">D-amino-acid dehydrogenase</fullName>
        <ecNumber evidence="3">1.4.99.-</ecNumber>
    </submittedName>
</protein>
<dbReference type="SUPFAM" id="SSF54373">
    <property type="entry name" value="FAD-linked reductases, C-terminal domain"/>
    <property type="match status" value="1"/>
</dbReference>
<dbReference type="SUPFAM" id="SSF51905">
    <property type="entry name" value="FAD/NAD(P)-binding domain"/>
    <property type="match status" value="1"/>
</dbReference>
<sequence>MRIAVIGGGLVGAATVHALLDEGHAVDWLDRSGLAAGASAGNAGWIAHMDILPLASPKVWRQLPRWLLDPLGPLSIRPSYLPKLAPFLARFVAASRGDRIEASTRAITALNGLSLPAWERRLNALGLSSHLRRKGILSVWPSLAEADAAKALLARQASLGIDVEWLDREALVALEPALGPKAAKGALYGSGCHVSDPKALTLDLGHVAMERGARLLAMDVVAVKPQEGAVALVTGMDSLALYDRVVIAAGAWSKPLAASVGDAVPLDTERGYNVTLPAGQLGLTRPVMYEGQGFVTTPLDSGDRIGGSVEFAGLEAPPNYARVDAILGRARRFLPDADLSGGTRWMGFRPSIPDSLPVISTSTRDPRVIHAFGHGHYGLTQAAASAEIVADLVAGRAPSIDPAPYSVTRFARRF</sequence>
<name>A0ABU0M4T9_9HYPH</name>
<evidence type="ECO:0000256" key="1">
    <source>
        <dbReference type="ARBA" id="ARBA00023002"/>
    </source>
</evidence>
<dbReference type="InterPro" id="IPR006076">
    <property type="entry name" value="FAD-dep_OxRdtase"/>
</dbReference>
<dbReference type="Gene3D" id="3.50.50.60">
    <property type="entry name" value="FAD/NAD(P)-binding domain"/>
    <property type="match status" value="2"/>
</dbReference>
<keyword evidence="1 3" id="KW-0560">Oxidoreductase</keyword>
<dbReference type="PANTHER" id="PTHR13847">
    <property type="entry name" value="SARCOSINE DEHYDROGENASE-RELATED"/>
    <property type="match status" value="1"/>
</dbReference>
<dbReference type="Gene3D" id="3.30.9.10">
    <property type="entry name" value="D-Amino Acid Oxidase, subunit A, domain 2"/>
    <property type="match status" value="1"/>
</dbReference>
<evidence type="ECO:0000313" key="4">
    <source>
        <dbReference type="Proteomes" id="UP001223743"/>
    </source>
</evidence>
<dbReference type="RefSeq" id="WP_266280206.1">
    <property type="nucleotide sequence ID" value="NZ_JAPKNF010000001.1"/>
</dbReference>
<comment type="caution">
    <text evidence="3">The sequence shown here is derived from an EMBL/GenBank/DDBJ whole genome shotgun (WGS) entry which is preliminary data.</text>
</comment>
<organism evidence="3 4">
    <name type="scientific">Kaistia geumhonensis</name>
    <dbReference type="NCBI Taxonomy" id="410839"/>
    <lineage>
        <taxon>Bacteria</taxon>
        <taxon>Pseudomonadati</taxon>
        <taxon>Pseudomonadota</taxon>
        <taxon>Alphaproteobacteria</taxon>
        <taxon>Hyphomicrobiales</taxon>
        <taxon>Kaistiaceae</taxon>
        <taxon>Kaistia</taxon>
    </lineage>
</organism>
<gene>
    <name evidence="3" type="ORF">QO015_001590</name>
</gene>
<dbReference type="PANTHER" id="PTHR13847:SF289">
    <property type="entry name" value="GLYCINE OXIDASE"/>
    <property type="match status" value="1"/>
</dbReference>
<dbReference type="EC" id="1.4.99.-" evidence="3"/>